<keyword evidence="1" id="KW-0812">Transmembrane</keyword>
<reference evidence="2" key="1">
    <citation type="submission" date="2020-05" db="EMBL/GenBank/DDBJ databases">
        <title>Phylogenomic resolution of chytrid fungi.</title>
        <authorList>
            <person name="Stajich J.E."/>
            <person name="Amses K."/>
            <person name="Simmons R."/>
            <person name="Seto K."/>
            <person name="Myers J."/>
            <person name="Bonds A."/>
            <person name="Quandt C.A."/>
            <person name="Barry K."/>
            <person name="Liu P."/>
            <person name="Grigoriev I."/>
            <person name="Longcore J.E."/>
            <person name="James T.Y."/>
        </authorList>
    </citation>
    <scope>NUCLEOTIDE SEQUENCE</scope>
    <source>
        <strain evidence="2">PLAUS21</strain>
    </source>
</reference>
<gene>
    <name evidence="2" type="ORF">HK103_005512</name>
</gene>
<feature type="transmembrane region" description="Helical" evidence="1">
    <location>
        <begin position="120"/>
        <end position="147"/>
    </location>
</feature>
<name>A0AAD5Y7R8_9FUNG</name>
<proteinExistence type="predicted"/>
<feature type="transmembrane region" description="Helical" evidence="1">
    <location>
        <begin position="31"/>
        <end position="53"/>
    </location>
</feature>
<dbReference type="Proteomes" id="UP001210925">
    <property type="component" value="Unassembled WGS sequence"/>
</dbReference>
<accession>A0AAD5Y7R8</accession>
<evidence type="ECO:0000313" key="2">
    <source>
        <dbReference type="EMBL" id="KAJ3256383.1"/>
    </source>
</evidence>
<evidence type="ECO:0000256" key="1">
    <source>
        <dbReference type="SAM" id="Phobius"/>
    </source>
</evidence>
<evidence type="ECO:0000313" key="3">
    <source>
        <dbReference type="Proteomes" id="UP001210925"/>
    </source>
</evidence>
<sequence length="270" mass="29854">MSNQSLVNAYLFDVCDHRMNYLGCSEKTQQYFASSDLVVILLLCCSATGYLLLIFRSILRLKGSKWKLQMADKVCLLTITSNIFRIGVLANARSIAFVDKASLTDTYIARYVQVNVVLDFIYYSAGAVCSNIFLVGVVSSGAGINLFPDLKIGEKVISPDKIFKLIRLVVLSITLTLCVGWCTLGVWSGLPYYIMFRRGTFIISICSCAFISIPALYFFGNNVISQLMTNDGANKVSTHNEKSHNSTKADGASASVDGIFFLTRSKWEQV</sequence>
<keyword evidence="1" id="KW-1133">Transmembrane helix</keyword>
<dbReference type="AlphaFoldDB" id="A0AAD5Y7R8"/>
<protein>
    <submittedName>
        <fullName evidence="2">Uncharacterized protein</fullName>
    </submittedName>
</protein>
<keyword evidence="3" id="KW-1185">Reference proteome</keyword>
<dbReference type="EMBL" id="JADGKB010000051">
    <property type="protein sequence ID" value="KAJ3256383.1"/>
    <property type="molecule type" value="Genomic_DNA"/>
</dbReference>
<feature type="transmembrane region" description="Helical" evidence="1">
    <location>
        <begin position="200"/>
        <end position="219"/>
    </location>
</feature>
<comment type="caution">
    <text evidence="2">The sequence shown here is derived from an EMBL/GenBank/DDBJ whole genome shotgun (WGS) entry which is preliminary data.</text>
</comment>
<feature type="transmembrane region" description="Helical" evidence="1">
    <location>
        <begin position="168"/>
        <end position="194"/>
    </location>
</feature>
<keyword evidence="1" id="KW-0472">Membrane</keyword>
<organism evidence="2 3">
    <name type="scientific">Boothiomyces macroporosus</name>
    <dbReference type="NCBI Taxonomy" id="261099"/>
    <lineage>
        <taxon>Eukaryota</taxon>
        <taxon>Fungi</taxon>
        <taxon>Fungi incertae sedis</taxon>
        <taxon>Chytridiomycota</taxon>
        <taxon>Chytridiomycota incertae sedis</taxon>
        <taxon>Chytridiomycetes</taxon>
        <taxon>Rhizophydiales</taxon>
        <taxon>Terramycetaceae</taxon>
        <taxon>Boothiomyces</taxon>
    </lineage>
</organism>